<dbReference type="GO" id="GO:0005576">
    <property type="term" value="C:extracellular region"/>
    <property type="evidence" value="ECO:0007669"/>
    <property type="project" value="UniProtKB-SubCell"/>
</dbReference>
<dbReference type="GO" id="GO:0016985">
    <property type="term" value="F:mannan endo-1,4-beta-mannosidase activity"/>
    <property type="evidence" value="ECO:0007669"/>
    <property type="project" value="UniProtKB-EC"/>
</dbReference>
<evidence type="ECO:0000256" key="6">
    <source>
        <dbReference type="ARBA" id="ARBA00022729"/>
    </source>
</evidence>
<dbReference type="OrthoDB" id="406631at2759"/>
<dbReference type="PANTHER" id="PTHR31451:SF39">
    <property type="entry name" value="MANNAN ENDO-1,4-BETA-MANNOSIDASE 1"/>
    <property type="match status" value="1"/>
</dbReference>
<evidence type="ECO:0000256" key="8">
    <source>
        <dbReference type="ARBA" id="ARBA00023295"/>
    </source>
</evidence>
<dbReference type="InterPro" id="IPR045053">
    <property type="entry name" value="MAN-like"/>
</dbReference>
<keyword evidence="5" id="KW-0964">Secreted</keyword>
<evidence type="ECO:0000256" key="2">
    <source>
        <dbReference type="ARBA" id="ARBA00004613"/>
    </source>
</evidence>
<evidence type="ECO:0000256" key="9">
    <source>
        <dbReference type="SAM" id="SignalP"/>
    </source>
</evidence>
<evidence type="ECO:0000313" key="11">
    <source>
        <dbReference type="EMBL" id="KZO91365.1"/>
    </source>
</evidence>
<protein>
    <recommendedName>
        <fullName evidence="4">mannan endo-1,4-beta-mannosidase</fullName>
        <ecNumber evidence="4">3.2.1.78</ecNumber>
    </recommendedName>
</protein>
<keyword evidence="6 9" id="KW-0732">Signal</keyword>
<keyword evidence="7 11" id="KW-0378">Hydrolase</keyword>
<name>A0A167H8U3_CALVF</name>
<reference evidence="11 12" key="1">
    <citation type="journal article" date="2016" name="Mol. Biol. Evol.">
        <title>Comparative Genomics of Early-Diverging Mushroom-Forming Fungi Provides Insights into the Origins of Lignocellulose Decay Capabilities.</title>
        <authorList>
            <person name="Nagy L.G."/>
            <person name="Riley R."/>
            <person name="Tritt A."/>
            <person name="Adam C."/>
            <person name="Daum C."/>
            <person name="Floudas D."/>
            <person name="Sun H."/>
            <person name="Yadav J.S."/>
            <person name="Pangilinan J."/>
            <person name="Larsson K.H."/>
            <person name="Matsuura K."/>
            <person name="Barry K."/>
            <person name="Labutti K."/>
            <person name="Kuo R."/>
            <person name="Ohm R.A."/>
            <person name="Bhattacharya S.S."/>
            <person name="Shirouzu T."/>
            <person name="Yoshinaga Y."/>
            <person name="Martin F.M."/>
            <person name="Grigoriev I.V."/>
            <person name="Hibbett D.S."/>
        </authorList>
    </citation>
    <scope>NUCLEOTIDE SEQUENCE [LARGE SCALE GENOMIC DNA]</scope>
    <source>
        <strain evidence="11 12">TUFC12733</strain>
    </source>
</reference>
<organism evidence="11 12">
    <name type="scientific">Calocera viscosa (strain TUFC12733)</name>
    <dbReference type="NCBI Taxonomy" id="1330018"/>
    <lineage>
        <taxon>Eukaryota</taxon>
        <taxon>Fungi</taxon>
        <taxon>Dikarya</taxon>
        <taxon>Basidiomycota</taxon>
        <taxon>Agaricomycotina</taxon>
        <taxon>Dacrymycetes</taxon>
        <taxon>Dacrymycetales</taxon>
        <taxon>Dacrymycetaceae</taxon>
        <taxon>Calocera</taxon>
    </lineage>
</organism>
<dbReference type="EMBL" id="KV417324">
    <property type="protein sequence ID" value="KZO91365.1"/>
    <property type="molecule type" value="Genomic_DNA"/>
</dbReference>
<dbReference type="EC" id="3.2.1.78" evidence="4"/>
<dbReference type="InterPro" id="IPR017853">
    <property type="entry name" value="GH"/>
</dbReference>
<feature type="domain" description="Glycoside hydrolase family 5" evidence="10">
    <location>
        <begin position="30"/>
        <end position="345"/>
    </location>
</feature>
<evidence type="ECO:0000256" key="7">
    <source>
        <dbReference type="ARBA" id="ARBA00022801"/>
    </source>
</evidence>
<feature type="signal peptide" evidence="9">
    <location>
        <begin position="1"/>
        <end position="19"/>
    </location>
</feature>
<evidence type="ECO:0000259" key="10">
    <source>
        <dbReference type="Pfam" id="PF26410"/>
    </source>
</evidence>
<accession>A0A167H8U3</accession>
<dbReference type="PANTHER" id="PTHR31451">
    <property type="match status" value="1"/>
</dbReference>
<dbReference type="Proteomes" id="UP000076738">
    <property type="component" value="Unassembled WGS sequence"/>
</dbReference>
<evidence type="ECO:0000256" key="3">
    <source>
        <dbReference type="ARBA" id="ARBA00005641"/>
    </source>
</evidence>
<proteinExistence type="inferred from homology"/>
<dbReference type="Pfam" id="PF26410">
    <property type="entry name" value="GH5_mannosidase"/>
    <property type="match status" value="1"/>
</dbReference>
<comment type="subcellular location">
    <subcellularLocation>
        <location evidence="2">Secreted</location>
    </subcellularLocation>
</comment>
<dbReference type="SUPFAM" id="SSF51445">
    <property type="entry name" value="(Trans)glycosidases"/>
    <property type="match status" value="1"/>
</dbReference>
<dbReference type="GO" id="GO:0046355">
    <property type="term" value="P:mannan catabolic process"/>
    <property type="evidence" value="ECO:0007669"/>
    <property type="project" value="UniProtKB-ARBA"/>
</dbReference>
<keyword evidence="12" id="KW-1185">Reference proteome</keyword>
<dbReference type="InterPro" id="IPR001547">
    <property type="entry name" value="Glyco_hydro_5"/>
</dbReference>
<keyword evidence="8" id="KW-0326">Glycosidase</keyword>
<evidence type="ECO:0000256" key="5">
    <source>
        <dbReference type="ARBA" id="ARBA00022525"/>
    </source>
</evidence>
<comment type="similarity">
    <text evidence="3">Belongs to the glycosyl hydrolase 5 (cellulase A) family.</text>
</comment>
<comment type="catalytic activity">
    <reaction evidence="1">
        <text>Random hydrolysis of (1-&gt;4)-beta-D-mannosidic linkages in mannans, galactomannans and glucomannans.</text>
        <dbReference type="EC" id="3.2.1.78"/>
    </reaction>
</comment>
<gene>
    <name evidence="11" type="ORF">CALVIDRAFT_602284</name>
</gene>
<sequence>MHALGLLSTLLAAAATVVAAPAKRYVPPGFVTTNGETFELDGRPFNYVGTNSYWLPLLLTEYDVDLTFQNLVQSGYKVLRTWGFNALNESEVAGALESGLTYYQVWNGPNYTVNYGPQGLERLDNIVSKAEQYGIKLIVTFTNNWVGYGGSDLYVQWMAPANSPHDTFYTDPTIIAAYQEYVNIIVQRYKSSPAIFSWELINEARCASDSLPASATCAPATLTTWYQQQSDYVRSLDPYHMINAGGEGQFDWTTPEYYWYDGQYVPDYNYDGGAGESFDAVVALPNIDFGGYHMYPETWYPQFFTYANWSYETWGANWIQQHATAAHAVGKPIIIEEFGSPENANKTAWYPTWVETAVNTKHAGIMPWQFGQLGLTEDGGYRTIKYTDQIFRGASPNDSYTFYSNETALWSLFTTTAALYNSMDW</sequence>
<evidence type="ECO:0000256" key="1">
    <source>
        <dbReference type="ARBA" id="ARBA00001678"/>
    </source>
</evidence>
<evidence type="ECO:0000256" key="4">
    <source>
        <dbReference type="ARBA" id="ARBA00012706"/>
    </source>
</evidence>
<dbReference type="STRING" id="1330018.A0A167H8U3"/>
<feature type="chain" id="PRO_5007887454" description="mannan endo-1,4-beta-mannosidase" evidence="9">
    <location>
        <begin position="20"/>
        <end position="425"/>
    </location>
</feature>
<dbReference type="Gene3D" id="3.20.20.80">
    <property type="entry name" value="Glycosidases"/>
    <property type="match status" value="1"/>
</dbReference>
<dbReference type="AlphaFoldDB" id="A0A167H8U3"/>
<evidence type="ECO:0000313" key="12">
    <source>
        <dbReference type="Proteomes" id="UP000076738"/>
    </source>
</evidence>